<dbReference type="CDD" id="cd07709">
    <property type="entry name" value="flavodiiron_proteins_MBL-fold"/>
    <property type="match status" value="1"/>
</dbReference>
<dbReference type="InterPro" id="IPR008254">
    <property type="entry name" value="Flavodoxin/NO_synth"/>
</dbReference>
<dbReference type="InterPro" id="IPR036866">
    <property type="entry name" value="RibonucZ/Hydroxyglut_hydro"/>
</dbReference>
<evidence type="ECO:0000259" key="3">
    <source>
        <dbReference type="PROSITE" id="PS50902"/>
    </source>
</evidence>
<name>A0A1T5ATB8_9BACT</name>
<dbReference type="InterPro" id="IPR001226">
    <property type="entry name" value="Flavodoxin_CS"/>
</dbReference>
<gene>
    <name evidence="4" type="ORF">SAMN05660349_00880</name>
</gene>
<dbReference type="GO" id="GO:0016491">
    <property type="term" value="F:oxidoreductase activity"/>
    <property type="evidence" value="ECO:0007669"/>
    <property type="project" value="InterPro"/>
</dbReference>
<comment type="cofactor">
    <cofactor evidence="1">
        <name>FMN</name>
        <dbReference type="ChEBI" id="CHEBI:58210"/>
    </cofactor>
</comment>
<dbReference type="InterPro" id="IPR016440">
    <property type="entry name" value="Rubredoxin-O_OxRdtase"/>
</dbReference>
<accession>A0A1T5ATB8</accession>
<dbReference type="SUPFAM" id="SSF52218">
    <property type="entry name" value="Flavoproteins"/>
    <property type="match status" value="1"/>
</dbReference>
<dbReference type="GO" id="GO:0010181">
    <property type="term" value="F:FMN binding"/>
    <property type="evidence" value="ECO:0007669"/>
    <property type="project" value="InterPro"/>
</dbReference>
<proteinExistence type="inferred from homology"/>
<dbReference type="InterPro" id="IPR045761">
    <property type="entry name" value="ODP_dom"/>
</dbReference>
<dbReference type="PANTHER" id="PTHR43717">
    <property type="entry name" value="ANAEROBIC NITRIC OXIDE REDUCTASE FLAVORUBREDOXIN"/>
    <property type="match status" value="1"/>
</dbReference>
<evidence type="ECO:0000256" key="1">
    <source>
        <dbReference type="ARBA" id="ARBA00001917"/>
    </source>
</evidence>
<dbReference type="Gene3D" id="3.40.50.360">
    <property type="match status" value="1"/>
</dbReference>
<comment type="similarity">
    <text evidence="2">In the N-terminal section; belongs to the zinc metallo-hydrolase group 3 family.</text>
</comment>
<dbReference type="SMART" id="SM00849">
    <property type="entry name" value="Lactamase_B"/>
    <property type="match status" value="1"/>
</dbReference>
<evidence type="ECO:0000313" key="5">
    <source>
        <dbReference type="Proteomes" id="UP000190852"/>
    </source>
</evidence>
<dbReference type="Proteomes" id="UP000190852">
    <property type="component" value="Unassembled WGS sequence"/>
</dbReference>
<dbReference type="InterPro" id="IPR029039">
    <property type="entry name" value="Flavoprotein-like_sf"/>
</dbReference>
<dbReference type="Pfam" id="PF00258">
    <property type="entry name" value="Flavodoxin_1"/>
    <property type="match status" value="1"/>
</dbReference>
<feature type="domain" description="Flavodoxin-like" evidence="3">
    <location>
        <begin position="252"/>
        <end position="391"/>
    </location>
</feature>
<dbReference type="GO" id="GO:0009055">
    <property type="term" value="F:electron transfer activity"/>
    <property type="evidence" value="ECO:0007669"/>
    <property type="project" value="InterPro"/>
</dbReference>
<dbReference type="Pfam" id="PF19583">
    <property type="entry name" value="ODP"/>
    <property type="match status" value="1"/>
</dbReference>
<dbReference type="AlphaFoldDB" id="A0A1T5ATB8"/>
<dbReference type="PIRSF" id="PIRSF005243">
    <property type="entry name" value="ROO"/>
    <property type="match status" value="1"/>
</dbReference>
<protein>
    <submittedName>
        <fullName evidence="4">Flavorubredoxin</fullName>
    </submittedName>
</protein>
<dbReference type="GO" id="GO:0046872">
    <property type="term" value="F:metal ion binding"/>
    <property type="evidence" value="ECO:0007669"/>
    <property type="project" value="InterPro"/>
</dbReference>
<keyword evidence="5" id="KW-1185">Reference proteome</keyword>
<dbReference type="Gene3D" id="3.60.15.10">
    <property type="entry name" value="Ribonuclease Z/Hydroxyacylglutathione hydrolase-like"/>
    <property type="match status" value="1"/>
</dbReference>
<dbReference type="EMBL" id="FUYQ01000004">
    <property type="protein sequence ID" value="SKB38281.1"/>
    <property type="molecule type" value="Genomic_DNA"/>
</dbReference>
<dbReference type="SUPFAM" id="SSF56281">
    <property type="entry name" value="Metallo-hydrolase/oxidoreductase"/>
    <property type="match status" value="1"/>
</dbReference>
<evidence type="ECO:0000313" key="4">
    <source>
        <dbReference type="EMBL" id="SKB38281.1"/>
    </source>
</evidence>
<organism evidence="4 5">
    <name type="scientific">Parabacteroides chartae</name>
    <dbReference type="NCBI Taxonomy" id="1037355"/>
    <lineage>
        <taxon>Bacteria</taxon>
        <taxon>Pseudomonadati</taxon>
        <taxon>Bacteroidota</taxon>
        <taxon>Bacteroidia</taxon>
        <taxon>Bacteroidales</taxon>
        <taxon>Tannerellaceae</taxon>
        <taxon>Parabacteroides</taxon>
    </lineage>
</organism>
<dbReference type="PROSITE" id="PS50902">
    <property type="entry name" value="FLAVODOXIN_LIKE"/>
    <property type="match status" value="1"/>
</dbReference>
<dbReference type="RefSeq" id="WP_079682557.1">
    <property type="nucleotide sequence ID" value="NZ_FUYQ01000004.1"/>
</dbReference>
<dbReference type="InterPro" id="IPR001279">
    <property type="entry name" value="Metallo-B-lactamas"/>
</dbReference>
<evidence type="ECO:0000256" key="2">
    <source>
        <dbReference type="ARBA" id="ARBA00007121"/>
    </source>
</evidence>
<sequence>MYKLTSIADKVYYVGVNDRQKALFENLWPLPYGVSYNSYLIVDEKTVLIDTVDVCYSDAFLRKIADALEGKSLDYLIVNHMEPDHAGSIRLLRQQYPDVQIIGNKTTFGMLEGYHGITTGLYEVKEGDTLSLGKRQLMFVMAPMVHWPEVMFTYETTDKILFSADAFGTFGALSGAVIDEDMNVDRFWDEMVRYYANIVGKYGNPVQRALKKLDTIEVNTICSTHGPVWRKHKDKAIEIYDKLSRYEGEDGVCIIYGSMYGNTEQMAEAIAASLAENGVKNIVMHNVSKSHASNVLMDVFKYKGLIVGSPTYSNALFPEVDSILSKIEIREVKKRCFGYFGNFTWSGAACKRLAAFGEKMNWEFIGATAEEKMSLKEDMYEQCITLGKAMANALKESKQSI</sequence>
<dbReference type="PANTHER" id="PTHR43717:SF1">
    <property type="entry name" value="ANAEROBIC NITRIC OXIDE REDUCTASE FLAVORUBREDOXIN"/>
    <property type="match status" value="1"/>
</dbReference>
<reference evidence="5" key="1">
    <citation type="submission" date="2017-02" db="EMBL/GenBank/DDBJ databases">
        <authorList>
            <person name="Varghese N."/>
            <person name="Submissions S."/>
        </authorList>
    </citation>
    <scope>NUCLEOTIDE SEQUENCE [LARGE SCALE GENOMIC DNA]</scope>
    <source>
        <strain evidence="5">DSM 24967</strain>
    </source>
</reference>
<dbReference type="PROSITE" id="PS00201">
    <property type="entry name" value="FLAVODOXIN"/>
    <property type="match status" value="1"/>
</dbReference>